<dbReference type="EMBL" id="JAIWYP010000016">
    <property type="protein sequence ID" value="KAH3698469.1"/>
    <property type="molecule type" value="Genomic_DNA"/>
</dbReference>
<organism evidence="1 2">
    <name type="scientific">Dreissena polymorpha</name>
    <name type="common">Zebra mussel</name>
    <name type="synonym">Mytilus polymorpha</name>
    <dbReference type="NCBI Taxonomy" id="45954"/>
    <lineage>
        <taxon>Eukaryota</taxon>
        <taxon>Metazoa</taxon>
        <taxon>Spiralia</taxon>
        <taxon>Lophotrochozoa</taxon>
        <taxon>Mollusca</taxon>
        <taxon>Bivalvia</taxon>
        <taxon>Autobranchia</taxon>
        <taxon>Heteroconchia</taxon>
        <taxon>Euheterodonta</taxon>
        <taxon>Imparidentia</taxon>
        <taxon>Neoheterodontei</taxon>
        <taxon>Myida</taxon>
        <taxon>Dreissenoidea</taxon>
        <taxon>Dreissenidae</taxon>
        <taxon>Dreissena</taxon>
    </lineage>
</organism>
<accession>A0A9D4BKR7</accession>
<evidence type="ECO:0000313" key="1">
    <source>
        <dbReference type="EMBL" id="KAH3698469.1"/>
    </source>
</evidence>
<comment type="caution">
    <text evidence="1">The sequence shown here is derived from an EMBL/GenBank/DDBJ whole genome shotgun (WGS) entry which is preliminary data.</text>
</comment>
<dbReference type="Proteomes" id="UP000828390">
    <property type="component" value="Unassembled WGS sequence"/>
</dbReference>
<reference evidence="1" key="1">
    <citation type="journal article" date="2019" name="bioRxiv">
        <title>The Genome of the Zebra Mussel, Dreissena polymorpha: A Resource for Invasive Species Research.</title>
        <authorList>
            <person name="McCartney M.A."/>
            <person name="Auch B."/>
            <person name="Kono T."/>
            <person name="Mallez S."/>
            <person name="Zhang Y."/>
            <person name="Obille A."/>
            <person name="Becker A."/>
            <person name="Abrahante J.E."/>
            <person name="Garbe J."/>
            <person name="Badalamenti J.P."/>
            <person name="Herman A."/>
            <person name="Mangelson H."/>
            <person name="Liachko I."/>
            <person name="Sullivan S."/>
            <person name="Sone E.D."/>
            <person name="Koren S."/>
            <person name="Silverstein K.A.T."/>
            <person name="Beckman K.B."/>
            <person name="Gohl D.M."/>
        </authorList>
    </citation>
    <scope>NUCLEOTIDE SEQUENCE</scope>
    <source>
        <strain evidence="1">Duluth1</strain>
        <tissue evidence="1">Whole animal</tissue>
    </source>
</reference>
<proteinExistence type="predicted"/>
<evidence type="ECO:0000313" key="2">
    <source>
        <dbReference type="Proteomes" id="UP000828390"/>
    </source>
</evidence>
<reference evidence="1" key="2">
    <citation type="submission" date="2020-11" db="EMBL/GenBank/DDBJ databases">
        <authorList>
            <person name="McCartney M.A."/>
            <person name="Auch B."/>
            <person name="Kono T."/>
            <person name="Mallez S."/>
            <person name="Becker A."/>
            <person name="Gohl D.M."/>
            <person name="Silverstein K.A.T."/>
            <person name="Koren S."/>
            <person name="Bechman K.B."/>
            <person name="Herman A."/>
            <person name="Abrahante J.E."/>
            <person name="Garbe J."/>
        </authorList>
    </citation>
    <scope>NUCLEOTIDE SEQUENCE</scope>
    <source>
        <strain evidence="1">Duluth1</strain>
        <tissue evidence="1">Whole animal</tissue>
    </source>
</reference>
<keyword evidence="2" id="KW-1185">Reference proteome</keyword>
<sequence>MDQIEAAIEENKYHSSEDDFRKEMKLLLRNKYTRCEVYLKNYRNYMSSLYNTPLMPSFRGFYLKKR</sequence>
<dbReference type="AlphaFoldDB" id="A0A9D4BKR7"/>
<gene>
    <name evidence="1" type="ORF">DPMN_085990</name>
</gene>
<name>A0A9D4BKR7_DREPO</name>
<protein>
    <submittedName>
        <fullName evidence="1">Uncharacterized protein</fullName>
    </submittedName>
</protein>